<proteinExistence type="inferred from homology"/>
<evidence type="ECO:0000256" key="8">
    <source>
        <dbReference type="ARBA" id="ARBA00047746"/>
    </source>
</evidence>
<dbReference type="PANTHER" id="PTHR11118:SF1">
    <property type="entry name" value="RNA-SPLICING LIGASE RTCB HOMOLOG"/>
    <property type="match status" value="1"/>
</dbReference>
<accession>D7CJ14</accession>
<dbReference type="InterPro" id="IPR036025">
    <property type="entry name" value="RtcB-like_sf"/>
</dbReference>
<feature type="binding site" evidence="12">
    <location>
        <position position="91"/>
    </location>
    <ligand>
        <name>Mn(2+)</name>
        <dbReference type="ChEBI" id="CHEBI:29035"/>
        <label>1</label>
    </ligand>
</feature>
<dbReference type="GO" id="GO:0006396">
    <property type="term" value="P:RNA processing"/>
    <property type="evidence" value="ECO:0007669"/>
    <property type="project" value="InterPro"/>
</dbReference>
<evidence type="ECO:0000256" key="2">
    <source>
        <dbReference type="ARBA" id="ARBA00022598"/>
    </source>
</evidence>
<dbReference type="EMBL" id="CP002048">
    <property type="protein sequence ID" value="ADI02892.1"/>
    <property type="molecule type" value="Genomic_DNA"/>
</dbReference>
<keyword evidence="5" id="KW-0692">RNA repair</keyword>
<dbReference type="Gene3D" id="3.90.1860.10">
    <property type="entry name" value="tRNA-splicing ligase RtcB"/>
    <property type="match status" value="1"/>
</dbReference>
<feature type="binding site" evidence="12">
    <location>
        <position position="232"/>
    </location>
    <ligand>
        <name>Mn(2+)</name>
        <dbReference type="ChEBI" id="CHEBI:29035"/>
        <label>2</label>
    </ligand>
</feature>
<reference evidence="14 15" key="2">
    <citation type="journal article" date="2010" name="Stand. Genomic Sci.">
        <title>Complete genome sequence of Syntrophothermus lipocalidus type strain (TGB-C1).</title>
        <authorList>
            <person name="Djao O.D."/>
            <person name="Zhang X."/>
            <person name="Lucas S."/>
            <person name="Lapidus A."/>
            <person name="Del Rio T.G."/>
            <person name="Nolan M."/>
            <person name="Tice H."/>
            <person name="Cheng J.F."/>
            <person name="Han C."/>
            <person name="Tapia R."/>
            <person name="Goodwin L."/>
            <person name="Pitluck S."/>
            <person name="Liolios K."/>
            <person name="Ivanova N."/>
            <person name="Mavromatis K."/>
            <person name="Mikhailova N."/>
            <person name="Ovchinnikova G."/>
            <person name="Pati A."/>
            <person name="Brambilla E."/>
            <person name="Chen A."/>
            <person name="Palaniappan K."/>
            <person name="Land M."/>
            <person name="Hauser L."/>
            <person name="Chang Y.J."/>
            <person name="Jeffries C.D."/>
            <person name="Rohde M."/>
            <person name="Sikorski J."/>
            <person name="Spring S."/>
            <person name="Goker M."/>
            <person name="Detter J.C."/>
            <person name="Woyke T."/>
            <person name="Bristow J."/>
            <person name="Eisen J.A."/>
            <person name="Markowitz V."/>
            <person name="Hugenholtz P."/>
            <person name="Kyrpides N.C."/>
            <person name="Klenk H.P."/>
        </authorList>
    </citation>
    <scope>NUCLEOTIDE SEQUENCE [LARGE SCALE GENOMIC DNA]</scope>
    <source>
        <strain evidence="15">DSM 12680 / TGB-C1</strain>
    </source>
</reference>
<evidence type="ECO:0000256" key="3">
    <source>
        <dbReference type="ARBA" id="ARBA00022723"/>
    </source>
</evidence>
<evidence type="ECO:0000256" key="6">
    <source>
        <dbReference type="ARBA" id="ARBA00023134"/>
    </source>
</evidence>
<evidence type="ECO:0000256" key="12">
    <source>
        <dbReference type="PIRSR" id="PIRSR601233-3"/>
    </source>
</evidence>
<reference evidence="15" key="1">
    <citation type="journal article" date="2010" name="Stand. Genomic Sci.">
        <title>Complete genome sequence of Syntrophothermus lipocalidus type strain (TGB-C1T).</title>
        <authorList>
            <consortium name="US DOE Joint Genome Institute (JGI-PGF)"/>
            <person name="Djao O."/>
            <person name="Zhang X."/>
            <person name="Lucas S."/>
            <person name="Lapidus A."/>
            <person name="Glavina Del Rio T."/>
            <person name="Nolan M."/>
            <person name="Tice H."/>
            <person name="Cheng J."/>
            <person name="Han C."/>
            <person name="Tapia R."/>
            <person name="Goodwin L."/>
            <person name="Pitluck S."/>
            <person name="Liolios K."/>
            <person name="Ivanova N."/>
            <person name="Mavromatis K."/>
            <person name="Mikhailova N."/>
            <person name="Ovchinnikova G."/>
            <person name="Pati A."/>
            <person name="Brambilla E."/>
            <person name="Chen A."/>
            <person name="Palaniappan K."/>
            <person name="Land M."/>
            <person name="Hauser L."/>
            <person name="Chang Y."/>
            <person name="Jeffries C."/>
            <person name="Rohde M."/>
            <person name="Sikorski J."/>
            <person name="Spring S."/>
            <person name="Goker M."/>
            <person name="Detter J."/>
            <person name="Woyke T."/>
            <person name="Bristow J."/>
            <person name="Eisen J."/>
            <person name="Markowitz V."/>
            <person name="Hugenholtz P."/>
            <person name="Kyrpides N."/>
            <person name="Klenk H."/>
        </authorList>
    </citation>
    <scope>NUCLEOTIDE SEQUENCE [LARGE SCALE GENOMIC DNA]</scope>
    <source>
        <strain evidence="15">DSM 12680 / TGB-C1</strain>
    </source>
</reference>
<keyword evidence="2 13" id="KW-0436">Ligase</keyword>
<name>D7CJ14_SYNLT</name>
<sequence length="473" mass="51133">MKLEQVGFNRYRLPRQGKMRVSGLVYASPALLEHVRGDNSLQQLAHAAQLPGVVEPVLGMPDIHEGFGLPIGGVMAVSEEGVISAGAVGMDINCGVRLLRTELSADSFDRPLLRKLMTEVEALVPTGVGKKGLHRGITARIFEEVVYQGATAVVKAGFGCPEDIERIEENGCLPGADLAEVSREAIKRGSEQLGTLGGGNHFIELQRVDKVFDPEVAERFGLFEGQLTVMIHTGSRGFGHQICTDYSKGHIPAAPRYGIELPSKGLACAPIDSAEGRSYYAAMACAVNYAFANRQIITADIRQAFVQVLGLRLEDIGLQVVYDVAHNIAKWEEHGGRRLLVHRKGATRALPPGHPANPPVYRGTGHPALVPGSMGTASYVLVGTDLAAESFFSVNHGAGRTLSRSAAERSITKEEFEASMGEILYNTRNFRDVVDEAPQAYKDIEEVVDTLVEIGLTRKIARMMPMAVIKGKD</sequence>
<feature type="binding site" evidence="11">
    <location>
        <begin position="371"/>
        <end position="374"/>
    </location>
    <ligand>
        <name>GMP</name>
        <dbReference type="ChEBI" id="CHEBI:58115"/>
    </ligand>
</feature>
<comment type="catalytic activity">
    <reaction evidence="9">
        <text>a 3'-end 2',3'-cyclophospho-ribonucleotide-RNA + a 5'-end dephospho-ribonucleoside-RNA + GTP + H2O = a ribonucleotidyl-ribonucleotide-RNA + GMP + diphosphate + H(+)</text>
        <dbReference type="Rhea" id="RHEA:68080"/>
        <dbReference type="Rhea" id="RHEA-COMP:10464"/>
        <dbReference type="Rhea" id="RHEA-COMP:13936"/>
        <dbReference type="Rhea" id="RHEA-COMP:17355"/>
        <dbReference type="ChEBI" id="CHEBI:15377"/>
        <dbReference type="ChEBI" id="CHEBI:15378"/>
        <dbReference type="ChEBI" id="CHEBI:33019"/>
        <dbReference type="ChEBI" id="CHEBI:37565"/>
        <dbReference type="ChEBI" id="CHEBI:58115"/>
        <dbReference type="ChEBI" id="CHEBI:83064"/>
        <dbReference type="ChEBI" id="CHEBI:138284"/>
        <dbReference type="ChEBI" id="CHEBI:173118"/>
        <dbReference type="EC" id="6.5.1.8"/>
    </reaction>
</comment>
<dbReference type="GO" id="GO:0042245">
    <property type="term" value="P:RNA repair"/>
    <property type="evidence" value="ECO:0007669"/>
    <property type="project" value="UniProtKB-KW"/>
</dbReference>
<dbReference type="GO" id="GO:0046872">
    <property type="term" value="F:metal ion binding"/>
    <property type="evidence" value="ECO:0007669"/>
    <property type="project" value="UniProtKB-UniRule"/>
</dbReference>
<feature type="binding site" evidence="12">
    <location>
        <position position="201"/>
    </location>
    <ligand>
        <name>Mn(2+)</name>
        <dbReference type="ChEBI" id="CHEBI:29035"/>
        <label>1</label>
    </ligand>
</feature>
<dbReference type="EC" id="6.5.1.-" evidence="13"/>
<comment type="subunit">
    <text evidence="13">Monomer.</text>
</comment>
<gene>
    <name evidence="13" type="primary">rtcB</name>
    <name evidence="14" type="ordered locus">Slip_2150</name>
</gene>
<dbReference type="GO" id="GO:0003972">
    <property type="term" value="F:RNA ligase (ATP) activity"/>
    <property type="evidence" value="ECO:0007669"/>
    <property type="project" value="TreeGrafter"/>
</dbReference>
<evidence type="ECO:0000256" key="4">
    <source>
        <dbReference type="ARBA" id="ARBA00022741"/>
    </source>
</evidence>
<evidence type="ECO:0000313" key="15">
    <source>
        <dbReference type="Proteomes" id="UP000000378"/>
    </source>
</evidence>
<evidence type="ECO:0000256" key="7">
    <source>
        <dbReference type="ARBA" id="ARBA00023211"/>
    </source>
</evidence>
<evidence type="ECO:0000313" key="14">
    <source>
        <dbReference type="EMBL" id="ADI02892.1"/>
    </source>
</evidence>
<evidence type="ECO:0000256" key="1">
    <source>
        <dbReference type="ARBA" id="ARBA00008071"/>
    </source>
</evidence>
<comment type="catalytic activity">
    <reaction evidence="8">
        <text>a 3'-end 3'-phospho-ribonucleotide-RNA + a 5'-end dephospho-ribonucleoside-RNA + GTP = a ribonucleotidyl-ribonucleotide-RNA + GMP + diphosphate</text>
        <dbReference type="Rhea" id="RHEA:68076"/>
        <dbReference type="Rhea" id="RHEA-COMP:10463"/>
        <dbReference type="Rhea" id="RHEA-COMP:13936"/>
        <dbReference type="Rhea" id="RHEA-COMP:17355"/>
        <dbReference type="ChEBI" id="CHEBI:33019"/>
        <dbReference type="ChEBI" id="CHEBI:37565"/>
        <dbReference type="ChEBI" id="CHEBI:58115"/>
        <dbReference type="ChEBI" id="CHEBI:83062"/>
        <dbReference type="ChEBI" id="CHEBI:138284"/>
        <dbReference type="ChEBI" id="CHEBI:173118"/>
        <dbReference type="EC" id="6.5.1.8"/>
    </reaction>
</comment>
<dbReference type="SUPFAM" id="SSF103365">
    <property type="entry name" value="Hypothetical protein PH1602"/>
    <property type="match status" value="1"/>
</dbReference>
<dbReference type="InterPro" id="IPR001233">
    <property type="entry name" value="RtcB"/>
</dbReference>
<protein>
    <recommendedName>
        <fullName evidence="13">tRNA-splicing ligase RtcB</fullName>
        <ecNumber evidence="13">6.5.1.-</ecNumber>
    </recommendedName>
</protein>
<organism evidence="14 15">
    <name type="scientific">Syntrophothermus lipocalidus (strain DSM 12680 / TGB-C1)</name>
    <dbReference type="NCBI Taxonomy" id="643648"/>
    <lineage>
        <taxon>Bacteria</taxon>
        <taxon>Bacillati</taxon>
        <taxon>Bacillota</taxon>
        <taxon>Clostridia</taxon>
        <taxon>Eubacteriales</taxon>
        <taxon>Syntrophomonadaceae</taxon>
        <taxon>Syntrophothermus</taxon>
    </lineage>
</organism>
<keyword evidence="6 11" id="KW-0342">GTP-binding</keyword>
<dbReference type="Pfam" id="PF01139">
    <property type="entry name" value="RtcB"/>
    <property type="match status" value="1"/>
</dbReference>
<dbReference type="STRING" id="643648.Slip_2150"/>
<feature type="binding site" evidence="11">
    <location>
        <begin position="200"/>
        <end position="204"/>
    </location>
    <ligand>
        <name>GMP</name>
        <dbReference type="ChEBI" id="CHEBI:58115"/>
    </ligand>
</feature>
<evidence type="ECO:0000256" key="11">
    <source>
        <dbReference type="PIRSR" id="PIRSR601233-2"/>
    </source>
</evidence>
<dbReference type="GO" id="GO:0005525">
    <property type="term" value="F:GTP binding"/>
    <property type="evidence" value="ECO:0007669"/>
    <property type="project" value="UniProtKB-KW"/>
</dbReference>
<feature type="binding site" evidence="11">
    <location>
        <begin position="326"/>
        <end position="327"/>
    </location>
    <ligand>
        <name>GMP</name>
        <dbReference type="ChEBI" id="CHEBI:58115"/>
    </ligand>
</feature>
<feature type="binding site" evidence="12">
    <location>
        <position position="326"/>
    </location>
    <ligand>
        <name>Mn(2+)</name>
        <dbReference type="ChEBI" id="CHEBI:29035"/>
        <label>2</label>
    </ligand>
</feature>
<feature type="binding site" evidence="11">
    <location>
        <begin position="396"/>
        <end position="399"/>
    </location>
    <ligand>
        <name>GMP</name>
        <dbReference type="ChEBI" id="CHEBI:58115"/>
    </ligand>
</feature>
<keyword evidence="3 12" id="KW-0479">Metal-binding</keyword>
<feature type="active site" description="GMP-histidine intermediate" evidence="10">
    <location>
        <position position="396"/>
    </location>
</feature>
<dbReference type="GO" id="GO:0170057">
    <property type="term" value="F:RNA ligase (GTP) activity"/>
    <property type="evidence" value="ECO:0007669"/>
    <property type="project" value="UniProtKB-EC"/>
</dbReference>
<dbReference type="PANTHER" id="PTHR11118">
    <property type="entry name" value="RNA-SPLICING LIGASE RTCB HOMOLOG"/>
    <property type="match status" value="1"/>
</dbReference>
<dbReference type="FunFam" id="3.90.1860.10:FF:000001">
    <property type="entry name" value="tRNA-splicing ligase RtcB homolog"/>
    <property type="match status" value="1"/>
</dbReference>
<comment type="similarity">
    <text evidence="1 13">Belongs to the RtcB family.</text>
</comment>
<keyword evidence="15" id="KW-1185">Reference proteome</keyword>
<feature type="binding site" evidence="11">
    <location>
        <position position="378"/>
    </location>
    <ligand>
        <name>GMP</name>
        <dbReference type="ChEBI" id="CHEBI:58115"/>
    </ligand>
</feature>
<evidence type="ECO:0000256" key="5">
    <source>
        <dbReference type="ARBA" id="ARBA00022800"/>
    </source>
</evidence>
<evidence type="ECO:0000256" key="9">
    <source>
        <dbReference type="ARBA" id="ARBA00049514"/>
    </source>
</evidence>
<evidence type="ECO:0000256" key="13">
    <source>
        <dbReference type="RuleBase" id="RU371113"/>
    </source>
</evidence>
<keyword evidence="7 12" id="KW-0464">Manganese</keyword>
<comment type="cofactor">
    <cofactor evidence="12 13">
        <name>Mn(2+)</name>
        <dbReference type="ChEBI" id="CHEBI:29035"/>
    </cofactor>
    <text evidence="12 13">Binds 2 manganese ions per subunit.</text>
</comment>
<feature type="binding site" evidence="11">
    <location>
        <position position="470"/>
    </location>
    <ligand>
        <name>GMP</name>
        <dbReference type="ChEBI" id="CHEBI:58115"/>
    </ligand>
</feature>
<evidence type="ECO:0000256" key="10">
    <source>
        <dbReference type="PIRSR" id="PIRSR601233-1"/>
    </source>
</evidence>
<dbReference type="RefSeq" id="WP_013176294.1">
    <property type="nucleotide sequence ID" value="NC_014220.1"/>
</dbReference>
<dbReference type="HOGENOM" id="CLU_022279_0_1_9"/>
<keyword evidence="4 11" id="KW-0547">Nucleotide-binding</keyword>
<dbReference type="eggNOG" id="COG1690">
    <property type="taxonomic scope" value="Bacteria"/>
</dbReference>
<dbReference type="AlphaFoldDB" id="D7CJ14"/>
<dbReference type="KEGG" id="slp:Slip_2150"/>
<dbReference type="Proteomes" id="UP000000378">
    <property type="component" value="Chromosome"/>
</dbReference>